<keyword evidence="3" id="KW-0436">Ligase</keyword>
<dbReference type="Pfam" id="PF13549">
    <property type="entry name" value="ATP-grasp_5"/>
    <property type="match status" value="1"/>
</dbReference>
<dbReference type="RefSeq" id="WP_338098081.1">
    <property type="nucleotide sequence ID" value="NZ_CP131061.1"/>
</dbReference>
<dbReference type="PANTHER" id="PTHR43334">
    <property type="entry name" value="ACETATE--COA LIGASE [ADP-FORMING]"/>
    <property type="match status" value="1"/>
</dbReference>
<dbReference type="GO" id="GO:0016746">
    <property type="term" value="F:acyltransferase activity"/>
    <property type="evidence" value="ECO:0007669"/>
    <property type="project" value="UniProtKB-KW"/>
</dbReference>
<evidence type="ECO:0000256" key="6">
    <source>
        <dbReference type="PROSITE-ProRule" id="PRU00409"/>
    </source>
</evidence>
<dbReference type="Pfam" id="PF13380">
    <property type="entry name" value="CoA_binding_2"/>
    <property type="match status" value="1"/>
</dbReference>
<dbReference type="SUPFAM" id="SSF52210">
    <property type="entry name" value="Succinyl-CoA synthetase domains"/>
    <property type="match status" value="2"/>
</dbReference>
<evidence type="ECO:0000256" key="4">
    <source>
        <dbReference type="ARBA" id="ARBA00022741"/>
    </source>
</evidence>
<dbReference type="InterPro" id="IPR043938">
    <property type="entry name" value="Ligase_CoA_dom"/>
</dbReference>
<dbReference type="Pfam" id="PF19045">
    <property type="entry name" value="Ligase_CoA_2"/>
    <property type="match status" value="1"/>
</dbReference>
<dbReference type="GO" id="GO:0043758">
    <property type="term" value="F:acetate-CoA ligase (ADP-forming) activity"/>
    <property type="evidence" value="ECO:0007669"/>
    <property type="project" value="UniProtKB-EC"/>
</dbReference>
<dbReference type="GeneID" id="89227726"/>
<dbReference type="EMBL" id="CP131061">
    <property type="protein sequence ID" value="WNY26559.1"/>
    <property type="molecule type" value="Genomic_DNA"/>
</dbReference>
<dbReference type="Gene3D" id="3.40.50.261">
    <property type="entry name" value="Succinyl-CoA synthetase domains"/>
    <property type="match status" value="2"/>
</dbReference>
<evidence type="ECO:0000256" key="5">
    <source>
        <dbReference type="ARBA" id="ARBA00022840"/>
    </source>
</evidence>
<feature type="domain" description="ATP-grasp" evidence="7">
    <location>
        <begin position="485"/>
        <end position="692"/>
    </location>
</feature>
<dbReference type="SUPFAM" id="SSF51735">
    <property type="entry name" value="NAD(P)-binding Rossmann-fold domains"/>
    <property type="match status" value="1"/>
</dbReference>
<dbReference type="InterPro" id="IPR011761">
    <property type="entry name" value="ATP-grasp"/>
</dbReference>
<keyword evidence="5 6" id="KW-0067">ATP-binding</keyword>
<evidence type="ECO:0000259" key="7">
    <source>
        <dbReference type="PROSITE" id="PS50975"/>
    </source>
</evidence>
<dbReference type="InterPro" id="IPR003781">
    <property type="entry name" value="CoA-bd"/>
</dbReference>
<dbReference type="AlphaFoldDB" id="A0AA96V4Q8"/>
<dbReference type="Gene3D" id="3.40.50.720">
    <property type="entry name" value="NAD(P)-binding Rossmann-like Domain"/>
    <property type="match status" value="1"/>
</dbReference>
<dbReference type="GO" id="GO:0005524">
    <property type="term" value="F:ATP binding"/>
    <property type="evidence" value="ECO:0007669"/>
    <property type="project" value="UniProtKB-UniRule"/>
</dbReference>
<organism evidence="8 9">
    <name type="scientific">Methanolapillus ohkumae</name>
    <dbReference type="NCBI Taxonomy" id="3028298"/>
    <lineage>
        <taxon>Archaea</taxon>
        <taxon>Methanobacteriati</taxon>
        <taxon>Methanobacteriota</taxon>
        <taxon>Stenosarchaea group</taxon>
        <taxon>Methanomicrobia</taxon>
        <taxon>Methanosarcinales</taxon>
        <taxon>Methanosarcinaceae</taxon>
        <taxon>Methanolapillus</taxon>
    </lineage>
</organism>
<protein>
    <recommendedName>
        <fullName evidence="2">acetate--CoA ligase (ADP-forming)</fullName>
        <ecNumber evidence="2">6.2.1.13</ecNumber>
    </recommendedName>
</protein>
<keyword evidence="8" id="KW-0012">Acyltransferase</keyword>
<evidence type="ECO:0000313" key="8">
    <source>
        <dbReference type="EMBL" id="WNY26559.1"/>
    </source>
</evidence>
<evidence type="ECO:0000313" key="9">
    <source>
        <dbReference type="Proteomes" id="UP001304970"/>
    </source>
</evidence>
<dbReference type="PROSITE" id="PS50975">
    <property type="entry name" value="ATP_GRASP"/>
    <property type="match status" value="1"/>
</dbReference>
<dbReference type="InterPro" id="IPR032875">
    <property type="entry name" value="Succ_CoA_lig_flav_dom"/>
</dbReference>
<sequence>MLNMFKAKTVAVIGASDTKGKIGHDVLKNLVNLFPGKVIPINTGASEVMGLKAYPTVSACPDKVDMAVFCIPSKFVLEAAEDCGKSGVKSVIVISAGFKEVNSSGAEMEKQLAAACKKYNMELVGPNCLGIIDTHAKLNGSFAKMMAITGDIAFMSQSGAIMTAMLDWADARNVGFSRVVSLGNKAGVNEKDCLEDFADDPNTKVIAAYLEEIVDGPAFMESAKIACKKKPIVLIKSGTTDAGSAAVSSHTGSIAGADQAYTSAFKQAGIIRAKALDEMMNYSLAFSACPLPKGRNIAIITNAGGPGIMATDAVINNSMQMAKLKDANYQKLKSALPEAASAKNPIDVLGDAKPDRYGLALDTALEDDNVDGIIFLVTPQSVTEVENTAQLVIDRFKSAKKPILCVFFGGTLMAPGEKMLQKVGIPNYTYPEAAIETMRALCDYADILKTEFKKPEIVKVDKEKVKTLMKKQTDNKDFVLGLESIDILEAYGLPLVGNEEAATVDEAIKAAEKMGYPVVMKIVSPDITHKSDAGGIRLNLKNKEDIKDAYAKMMVDVKKHVPHAKIEGVQIQQMLIGGNEIIIGMIRDPTFGPLVMFGLGGIYVEILKDVSFAVAPLNRDEAEKLIRSIKTFKIFEGARGAKPVDINVLIDAVMKVSQLVVDFPEINEFEINPMKVMDDGVTTYAIDMRIMLNEKCFNK</sequence>
<accession>A0AA96V4Q8</accession>
<dbReference type="Proteomes" id="UP001304970">
    <property type="component" value="Chromosome"/>
</dbReference>
<dbReference type="InterPro" id="IPR016102">
    <property type="entry name" value="Succinyl-CoA_synth-like"/>
</dbReference>
<keyword evidence="8" id="KW-0808">Transferase</keyword>
<dbReference type="PANTHER" id="PTHR43334:SF1">
    <property type="entry name" value="3-HYDROXYPROPIONATE--COA LIGASE [ADP-FORMING]"/>
    <property type="match status" value="1"/>
</dbReference>
<dbReference type="NCBIfam" id="TIGR02717">
    <property type="entry name" value="AcCoA-syn-alpha"/>
    <property type="match status" value="1"/>
</dbReference>
<name>A0AA96V4Q8_9EURY</name>
<dbReference type="FunFam" id="3.30.1490.20:FF:000020">
    <property type="entry name" value="Protein lysine acetyltransferase"/>
    <property type="match status" value="1"/>
</dbReference>
<dbReference type="InterPro" id="IPR013815">
    <property type="entry name" value="ATP_grasp_subdomain_1"/>
</dbReference>
<dbReference type="InterPro" id="IPR036291">
    <property type="entry name" value="NAD(P)-bd_dom_sf"/>
</dbReference>
<comment type="catalytic activity">
    <reaction evidence="1">
        <text>acetate + ATP + CoA = acetyl-CoA + ADP + phosphate</text>
        <dbReference type="Rhea" id="RHEA:15081"/>
        <dbReference type="ChEBI" id="CHEBI:30089"/>
        <dbReference type="ChEBI" id="CHEBI:30616"/>
        <dbReference type="ChEBI" id="CHEBI:43474"/>
        <dbReference type="ChEBI" id="CHEBI:57287"/>
        <dbReference type="ChEBI" id="CHEBI:57288"/>
        <dbReference type="ChEBI" id="CHEBI:456216"/>
        <dbReference type="EC" id="6.2.1.13"/>
    </reaction>
</comment>
<proteinExistence type="predicted"/>
<dbReference type="InterPro" id="IPR014089">
    <property type="entry name" value="AcCoA-synth-alpha"/>
</dbReference>
<dbReference type="EC" id="6.2.1.13" evidence="2"/>
<gene>
    <name evidence="8" type="primary">patZ</name>
    <name evidence="8" type="ORF">MsAm2_03260</name>
</gene>
<evidence type="ECO:0000256" key="2">
    <source>
        <dbReference type="ARBA" id="ARBA00012957"/>
    </source>
</evidence>
<dbReference type="SMART" id="SM00881">
    <property type="entry name" value="CoA_binding"/>
    <property type="match status" value="1"/>
</dbReference>
<dbReference type="GO" id="GO:0046872">
    <property type="term" value="F:metal ion binding"/>
    <property type="evidence" value="ECO:0007669"/>
    <property type="project" value="InterPro"/>
</dbReference>
<evidence type="ECO:0000256" key="1">
    <source>
        <dbReference type="ARBA" id="ARBA00001619"/>
    </source>
</evidence>
<reference evidence="8 9" key="1">
    <citation type="submission" date="2023-07" db="EMBL/GenBank/DDBJ databases">
        <title>Closed genome sequence of Methanosarcinaceae archaeon Am2.</title>
        <authorList>
            <person name="Poehlein A."/>
            <person name="Protasov E."/>
            <person name="Platt K."/>
            <person name="Reeh H."/>
            <person name="Daniel R."/>
            <person name="Brune A."/>
        </authorList>
    </citation>
    <scope>NUCLEOTIDE SEQUENCE [LARGE SCALE GENOMIC DNA]</scope>
    <source>
        <strain evidence="8 9">Am2</strain>
    </source>
</reference>
<dbReference type="Gene3D" id="3.30.1490.20">
    <property type="entry name" value="ATP-grasp fold, A domain"/>
    <property type="match status" value="1"/>
</dbReference>
<dbReference type="SUPFAM" id="SSF56059">
    <property type="entry name" value="Glutathione synthetase ATP-binding domain-like"/>
    <property type="match status" value="1"/>
</dbReference>
<keyword evidence="9" id="KW-1185">Reference proteome</keyword>
<dbReference type="Gene3D" id="3.30.470.20">
    <property type="entry name" value="ATP-grasp fold, B domain"/>
    <property type="match status" value="1"/>
</dbReference>
<evidence type="ECO:0000256" key="3">
    <source>
        <dbReference type="ARBA" id="ARBA00022598"/>
    </source>
</evidence>
<dbReference type="Pfam" id="PF13607">
    <property type="entry name" value="Succ_CoA_lig"/>
    <property type="match status" value="1"/>
</dbReference>
<dbReference type="InterPro" id="IPR051538">
    <property type="entry name" value="Acyl-CoA_Synth/Transferase"/>
</dbReference>
<keyword evidence="4 6" id="KW-0547">Nucleotide-binding</keyword>